<dbReference type="InterPro" id="IPR052751">
    <property type="entry name" value="Plant_MAPKKK"/>
</dbReference>
<dbReference type="GO" id="GO:0005524">
    <property type="term" value="F:ATP binding"/>
    <property type="evidence" value="ECO:0007669"/>
    <property type="project" value="InterPro"/>
</dbReference>
<dbReference type="SUPFAM" id="SSF56112">
    <property type="entry name" value="Protein kinase-like (PK-like)"/>
    <property type="match status" value="1"/>
</dbReference>
<comment type="caution">
    <text evidence="3">The sequence shown here is derived from an EMBL/GenBank/DDBJ whole genome shotgun (WGS) entry which is preliminary data.</text>
</comment>
<accession>A0AAD7LMF6</accession>
<dbReference type="Gene3D" id="1.10.510.10">
    <property type="entry name" value="Transferase(Phosphotransferase) domain 1"/>
    <property type="match status" value="2"/>
</dbReference>
<sequence length="430" mass="48865">MFLQREQQFLSKLSCPFIIKYMGFDVENQRNIPMYNLFLEYIPGGSLYDVMQRHGGWLEEKLIRSYTQQILKAFSGTPAFMAPEVARGEEQGFAADIWALGCTMIEMATGSNPWPKINDPVLALYRIGFSGQVPEIPSWLSEKGKDFLDKCLRRDSKERWTANELLKHPFLEELAYHSSEVNEFTMGSPSSVLDQGLWNSLEVLESPCNPINEGRFSNSPAERINSLVGGACLSLSNEPNWSWNEGSWLTVRSHGSEESDIFSEKNDVVLSAELSVANAEVIGSSIHGVELQFSLMFDEILVLQYSVENLRTSSTTGNSIDFVMAFEKVKYDFVLRNSVIEIGNENFFFNSPSFLTVIFSAFIFSKLLCITVCFFLFSLNSNRSLFYFYFFNFWIHSSSCYSGCAYYPAGICCMRLVKLLSLIFLCIFII</sequence>
<dbReference type="Proteomes" id="UP001163823">
    <property type="component" value="Chromosome 8"/>
</dbReference>
<dbReference type="InterPro" id="IPR000719">
    <property type="entry name" value="Prot_kinase_dom"/>
</dbReference>
<name>A0AAD7LMF6_QUISA</name>
<dbReference type="GO" id="GO:0004672">
    <property type="term" value="F:protein kinase activity"/>
    <property type="evidence" value="ECO:0007669"/>
    <property type="project" value="InterPro"/>
</dbReference>
<dbReference type="InterPro" id="IPR011009">
    <property type="entry name" value="Kinase-like_dom_sf"/>
</dbReference>
<organism evidence="3 4">
    <name type="scientific">Quillaja saponaria</name>
    <name type="common">Soap bark tree</name>
    <dbReference type="NCBI Taxonomy" id="32244"/>
    <lineage>
        <taxon>Eukaryota</taxon>
        <taxon>Viridiplantae</taxon>
        <taxon>Streptophyta</taxon>
        <taxon>Embryophyta</taxon>
        <taxon>Tracheophyta</taxon>
        <taxon>Spermatophyta</taxon>
        <taxon>Magnoliopsida</taxon>
        <taxon>eudicotyledons</taxon>
        <taxon>Gunneridae</taxon>
        <taxon>Pentapetalae</taxon>
        <taxon>rosids</taxon>
        <taxon>fabids</taxon>
        <taxon>Fabales</taxon>
        <taxon>Quillajaceae</taxon>
        <taxon>Quillaja</taxon>
    </lineage>
</organism>
<gene>
    <name evidence="3" type="ORF">O6P43_021193</name>
</gene>
<proteinExistence type="predicted"/>
<reference evidence="3" key="1">
    <citation type="journal article" date="2023" name="Science">
        <title>Elucidation of the pathway for biosynthesis of saponin adjuvants from the soapbark tree.</title>
        <authorList>
            <person name="Reed J."/>
            <person name="Orme A."/>
            <person name="El-Demerdash A."/>
            <person name="Owen C."/>
            <person name="Martin L.B.B."/>
            <person name="Misra R.C."/>
            <person name="Kikuchi S."/>
            <person name="Rejzek M."/>
            <person name="Martin A.C."/>
            <person name="Harkess A."/>
            <person name="Leebens-Mack J."/>
            <person name="Louveau T."/>
            <person name="Stephenson M.J."/>
            <person name="Osbourn A."/>
        </authorList>
    </citation>
    <scope>NUCLEOTIDE SEQUENCE</scope>
    <source>
        <strain evidence="3">S10</strain>
    </source>
</reference>
<dbReference type="PANTHER" id="PTHR48011">
    <property type="entry name" value="CCR4-NOT TRANSCRIPTIONAL COMPLEX SUBUNIT CAF120-RELATED"/>
    <property type="match status" value="1"/>
</dbReference>
<keyword evidence="4" id="KW-1185">Reference proteome</keyword>
<dbReference type="GO" id="GO:0007165">
    <property type="term" value="P:signal transduction"/>
    <property type="evidence" value="ECO:0007669"/>
    <property type="project" value="TreeGrafter"/>
</dbReference>
<keyword evidence="1" id="KW-0472">Membrane</keyword>
<protein>
    <submittedName>
        <fullName evidence="3">Mitogen-activated protein kinase kinase kinase</fullName>
    </submittedName>
</protein>
<evidence type="ECO:0000313" key="4">
    <source>
        <dbReference type="Proteomes" id="UP001163823"/>
    </source>
</evidence>
<evidence type="ECO:0000259" key="2">
    <source>
        <dbReference type="PROSITE" id="PS50011"/>
    </source>
</evidence>
<keyword evidence="3" id="KW-0418">Kinase</keyword>
<keyword evidence="1" id="KW-0812">Transmembrane</keyword>
<keyword evidence="3" id="KW-0808">Transferase</keyword>
<dbReference type="PANTHER" id="PTHR48011:SF76">
    <property type="entry name" value="MITOGEN-ACTIVATED PROTEIN KINASE KINASE KINASE 15"/>
    <property type="match status" value="1"/>
</dbReference>
<feature type="transmembrane region" description="Helical" evidence="1">
    <location>
        <begin position="405"/>
        <end position="429"/>
    </location>
</feature>
<dbReference type="Pfam" id="PF00069">
    <property type="entry name" value="Pkinase"/>
    <property type="match status" value="1"/>
</dbReference>
<dbReference type="PROSITE" id="PS50011">
    <property type="entry name" value="PROTEIN_KINASE_DOM"/>
    <property type="match status" value="1"/>
</dbReference>
<keyword evidence="1" id="KW-1133">Transmembrane helix</keyword>
<dbReference type="EMBL" id="JARAOO010000008">
    <property type="protein sequence ID" value="KAJ7960798.1"/>
    <property type="molecule type" value="Genomic_DNA"/>
</dbReference>
<evidence type="ECO:0000256" key="1">
    <source>
        <dbReference type="SAM" id="Phobius"/>
    </source>
</evidence>
<dbReference type="SMART" id="SM00220">
    <property type="entry name" value="S_TKc"/>
    <property type="match status" value="1"/>
</dbReference>
<dbReference type="KEGG" id="qsa:O6P43_021193"/>
<feature type="transmembrane region" description="Helical" evidence="1">
    <location>
        <begin position="384"/>
        <end position="399"/>
    </location>
</feature>
<evidence type="ECO:0000313" key="3">
    <source>
        <dbReference type="EMBL" id="KAJ7960798.1"/>
    </source>
</evidence>
<feature type="domain" description="Protein kinase" evidence="2">
    <location>
        <begin position="1"/>
        <end position="171"/>
    </location>
</feature>
<feature type="transmembrane region" description="Helical" evidence="1">
    <location>
        <begin position="354"/>
        <end position="377"/>
    </location>
</feature>
<dbReference type="AlphaFoldDB" id="A0AAD7LMF6"/>